<evidence type="ECO:0000256" key="7">
    <source>
        <dbReference type="RuleBase" id="RU000394"/>
    </source>
</evidence>
<dbReference type="InterPro" id="IPR036961">
    <property type="entry name" value="Kinesin_motor_dom_sf"/>
</dbReference>
<dbReference type="PANTHER" id="PTHR47971">
    <property type="entry name" value="KINESIN-RELATED PROTEIN 6"/>
    <property type="match status" value="1"/>
</dbReference>
<evidence type="ECO:0000256" key="4">
    <source>
        <dbReference type="ARBA" id="ARBA00023175"/>
    </source>
</evidence>
<keyword evidence="4 7" id="KW-0505">Motor protein</keyword>
<evidence type="ECO:0000256" key="3">
    <source>
        <dbReference type="ARBA" id="ARBA00022840"/>
    </source>
</evidence>
<organism evidence="12 13">
    <name type="scientific">Vitis vinifera</name>
    <name type="common">Grape</name>
    <dbReference type="NCBI Taxonomy" id="29760"/>
    <lineage>
        <taxon>Eukaryota</taxon>
        <taxon>Viridiplantae</taxon>
        <taxon>Streptophyta</taxon>
        <taxon>Embryophyta</taxon>
        <taxon>Tracheophyta</taxon>
        <taxon>Spermatophyta</taxon>
        <taxon>Magnoliopsida</taxon>
        <taxon>eudicotyledons</taxon>
        <taxon>Gunneridae</taxon>
        <taxon>Pentapetalae</taxon>
        <taxon>rosids</taxon>
        <taxon>Vitales</taxon>
        <taxon>Vitaceae</taxon>
        <taxon>Viteae</taxon>
        <taxon>Vitis</taxon>
    </lineage>
</organism>
<evidence type="ECO:0000256" key="9">
    <source>
        <dbReference type="SAM" id="MobiDB-lite"/>
    </source>
</evidence>
<dbReference type="InterPro" id="IPR027417">
    <property type="entry name" value="P-loop_NTPase"/>
</dbReference>
<reference evidence="12 13" key="1">
    <citation type="journal article" date="2018" name="PLoS Genet.">
        <title>Population sequencing reveals clonal diversity and ancestral inbreeding in the grapevine cultivar Chardonnay.</title>
        <authorList>
            <person name="Roach M.J."/>
            <person name="Johnson D.L."/>
            <person name="Bohlmann J."/>
            <person name="van Vuuren H.J."/>
            <person name="Jones S.J."/>
            <person name="Pretorius I.S."/>
            <person name="Schmidt S.A."/>
            <person name="Borneman A.R."/>
        </authorList>
    </citation>
    <scope>NUCLEOTIDE SEQUENCE [LARGE SCALE GENOMIC DNA]</scope>
    <source>
        <strain evidence="13">cv. Chardonnay</strain>
        <tissue evidence="12">Leaf</tissue>
    </source>
</reference>
<evidence type="ECO:0000259" key="11">
    <source>
        <dbReference type="PROSITE" id="PS50067"/>
    </source>
</evidence>
<keyword evidence="8" id="KW-0175">Coiled coil</keyword>
<dbReference type="PANTHER" id="PTHR47971:SF15">
    <property type="entry name" value="KINESIN-LIKE PROTEIN KIN-13B"/>
    <property type="match status" value="1"/>
</dbReference>
<feature type="chain" id="PRO_5019124923" description="Kinesin-like protein" evidence="10">
    <location>
        <begin position="22"/>
        <end position="508"/>
    </location>
</feature>
<feature type="region of interest" description="Disordered" evidence="9">
    <location>
        <begin position="324"/>
        <end position="362"/>
    </location>
</feature>
<feature type="domain" description="Kinesin motor" evidence="11">
    <location>
        <begin position="1"/>
        <end position="264"/>
    </location>
</feature>
<dbReference type="GO" id="GO:0008017">
    <property type="term" value="F:microtubule binding"/>
    <property type="evidence" value="ECO:0007669"/>
    <property type="project" value="InterPro"/>
</dbReference>
<keyword evidence="1 7" id="KW-0493">Microtubule</keyword>
<accession>A0A438EIR5</accession>
<comment type="caution">
    <text evidence="6">Lacks conserved residue(s) required for the propagation of feature annotation.</text>
</comment>
<dbReference type="PRINTS" id="PR00380">
    <property type="entry name" value="KINESINHEAVY"/>
</dbReference>
<dbReference type="Pfam" id="PF00225">
    <property type="entry name" value="Kinesin"/>
    <property type="match status" value="1"/>
</dbReference>
<comment type="similarity">
    <text evidence="5">Belongs to the TRAFAC class myosin-kinesin ATPase superfamily. Kinesin family. KIN-13 subfamily.</text>
</comment>
<feature type="compositionally biased region" description="Basic and acidic residues" evidence="9">
    <location>
        <begin position="324"/>
        <end position="333"/>
    </location>
</feature>
<proteinExistence type="inferred from homology"/>
<dbReference type="PROSITE" id="PS50067">
    <property type="entry name" value="KINESIN_MOTOR_2"/>
    <property type="match status" value="1"/>
</dbReference>
<comment type="caution">
    <text evidence="12">The sequence shown here is derived from an EMBL/GenBank/DDBJ whole genome shotgun (WGS) entry which is preliminary data.</text>
</comment>
<evidence type="ECO:0000313" key="13">
    <source>
        <dbReference type="Proteomes" id="UP000288805"/>
    </source>
</evidence>
<dbReference type="GO" id="GO:0005524">
    <property type="term" value="F:ATP binding"/>
    <property type="evidence" value="ECO:0007669"/>
    <property type="project" value="UniProtKB-KW"/>
</dbReference>
<evidence type="ECO:0000313" key="12">
    <source>
        <dbReference type="EMBL" id="RVW47515.1"/>
    </source>
</evidence>
<dbReference type="Proteomes" id="UP000288805">
    <property type="component" value="Unassembled WGS sequence"/>
</dbReference>
<protein>
    <recommendedName>
        <fullName evidence="7">Kinesin-like protein</fullName>
    </recommendedName>
</protein>
<evidence type="ECO:0000256" key="6">
    <source>
        <dbReference type="PROSITE-ProRule" id="PRU00283"/>
    </source>
</evidence>
<keyword evidence="10" id="KW-0732">Signal</keyword>
<dbReference type="GO" id="GO:0007018">
    <property type="term" value="P:microtubule-based movement"/>
    <property type="evidence" value="ECO:0007669"/>
    <property type="project" value="InterPro"/>
</dbReference>
<dbReference type="PROSITE" id="PS00411">
    <property type="entry name" value="KINESIN_MOTOR_1"/>
    <property type="match status" value="1"/>
</dbReference>
<name>A0A438EIR5_VITVI</name>
<dbReference type="InterPro" id="IPR027640">
    <property type="entry name" value="Kinesin-like_fam"/>
</dbReference>
<dbReference type="GO" id="GO:0003777">
    <property type="term" value="F:microtubule motor activity"/>
    <property type="evidence" value="ECO:0007669"/>
    <property type="project" value="InterPro"/>
</dbReference>
<dbReference type="SUPFAM" id="SSF52540">
    <property type="entry name" value="P-loop containing nucleoside triphosphate hydrolases"/>
    <property type="match status" value="1"/>
</dbReference>
<dbReference type="EMBL" id="QGNW01001279">
    <property type="protein sequence ID" value="RVW47515.1"/>
    <property type="molecule type" value="Genomic_DNA"/>
</dbReference>
<keyword evidence="2 7" id="KW-0547">Nucleotide-binding</keyword>
<dbReference type="SMART" id="SM00129">
    <property type="entry name" value="KISc"/>
    <property type="match status" value="1"/>
</dbReference>
<dbReference type="GO" id="GO:1903338">
    <property type="term" value="P:regulation of cell wall organization or biogenesis"/>
    <property type="evidence" value="ECO:0007669"/>
    <property type="project" value="UniProtKB-ARBA"/>
</dbReference>
<dbReference type="FunFam" id="3.40.850.10:FF:000012">
    <property type="entry name" value="Kinesin-like protein"/>
    <property type="match status" value="1"/>
</dbReference>
<feature type="signal peptide" evidence="10">
    <location>
        <begin position="1"/>
        <end position="21"/>
    </location>
</feature>
<dbReference type="Gene3D" id="3.40.850.10">
    <property type="entry name" value="Kinesin motor domain"/>
    <property type="match status" value="1"/>
</dbReference>
<evidence type="ECO:0000256" key="5">
    <source>
        <dbReference type="ARBA" id="ARBA00061030"/>
    </source>
</evidence>
<feature type="coiled-coil region" evidence="8">
    <location>
        <begin position="427"/>
        <end position="458"/>
    </location>
</feature>
<evidence type="ECO:0000256" key="1">
    <source>
        <dbReference type="ARBA" id="ARBA00022701"/>
    </source>
</evidence>
<evidence type="ECO:0000256" key="10">
    <source>
        <dbReference type="SAM" id="SignalP"/>
    </source>
</evidence>
<evidence type="ECO:0000256" key="8">
    <source>
        <dbReference type="SAM" id="Coils"/>
    </source>
</evidence>
<dbReference type="AlphaFoldDB" id="A0A438EIR5"/>
<evidence type="ECO:0000256" key="2">
    <source>
        <dbReference type="ARBA" id="ARBA00022741"/>
    </source>
</evidence>
<dbReference type="GO" id="GO:0005874">
    <property type="term" value="C:microtubule"/>
    <property type="evidence" value="ECO:0007669"/>
    <property type="project" value="UniProtKB-KW"/>
</dbReference>
<sequence length="508" mass="57217">MDISSLFLLSLHFVFTFFCSANKHELISFPCSGSGKTYTMQPLPLKASEDILRLMHNTYRNQGFQLFVSFFEIYGGKLFDLLNDRRKLCMREDGKQQVCIVGLQEYRVSNVETIKDFIEKGNATRSTGTTGANEESSRSHAILQLAIKRSADGSESKPARLVGKLSFIDLAGSERGADTTDNDKQTRMEGAEINKSLLALKECIRALDNDQGHIPFRGSKLTEVLRDSFVGDSRTVMISCISPSSGSCEHTLNTLRYADRVKSLSKGNISKKDPLSSSLNLRDSTAFPVSSLLPTASNIEDNLPDIPNEINRFGWSKQIEKETSPPFKVDRVPSGRVEGNIPASSYSDYYKGQRGGQSDVTEDDVDYSEEIYNQEKPSWIKNKKVETSQISALEDKMRKPESHIKRRELPDFEANNLRPDDDLNALLKEEEDLVNAHRRQVEETMDIVREEMNLLVEADQPGNQLDDYVSRLNTILSQKAAGIMQLQTRLAHFQRRLHDYNVLVSSGH</sequence>
<keyword evidence="3 7" id="KW-0067">ATP-binding</keyword>
<dbReference type="InterPro" id="IPR019821">
    <property type="entry name" value="Kinesin_motor_CS"/>
</dbReference>
<gene>
    <name evidence="12" type="primary">KIN13B_3</name>
    <name evidence="12" type="ORF">CK203_073764</name>
</gene>
<dbReference type="InterPro" id="IPR001752">
    <property type="entry name" value="Kinesin_motor_dom"/>
</dbReference>